<name>A0A9P0K3L3_ACAOB</name>
<sequence>MSTFYSTFSEYHLMPGKSGRSCSPAPTSFALTL</sequence>
<keyword evidence="2" id="KW-1185">Reference proteome</keyword>
<evidence type="ECO:0000313" key="1">
    <source>
        <dbReference type="EMBL" id="CAH1966734.1"/>
    </source>
</evidence>
<comment type="caution">
    <text evidence="1">The sequence shown here is derived from an EMBL/GenBank/DDBJ whole genome shotgun (WGS) entry which is preliminary data.</text>
</comment>
<accession>A0A9P0K3L3</accession>
<dbReference type="AlphaFoldDB" id="A0A9P0K3L3"/>
<evidence type="ECO:0000313" key="2">
    <source>
        <dbReference type="Proteomes" id="UP001152888"/>
    </source>
</evidence>
<dbReference type="EMBL" id="CAKOFQ010006736">
    <property type="protein sequence ID" value="CAH1966734.1"/>
    <property type="molecule type" value="Genomic_DNA"/>
</dbReference>
<protein>
    <submittedName>
        <fullName evidence="1">Uncharacterized protein</fullName>
    </submittedName>
</protein>
<dbReference type="Proteomes" id="UP001152888">
    <property type="component" value="Unassembled WGS sequence"/>
</dbReference>
<organism evidence="1 2">
    <name type="scientific">Acanthoscelides obtectus</name>
    <name type="common">Bean weevil</name>
    <name type="synonym">Bruchus obtectus</name>
    <dbReference type="NCBI Taxonomy" id="200917"/>
    <lineage>
        <taxon>Eukaryota</taxon>
        <taxon>Metazoa</taxon>
        <taxon>Ecdysozoa</taxon>
        <taxon>Arthropoda</taxon>
        <taxon>Hexapoda</taxon>
        <taxon>Insecta</taxon>
        <taxon>Pterygota</taxon>
        <taxon>Neoptera</taxon>
        <taxon>Endopterygota</taxon>
        <taxon>Coleoptera</taxon>
        <taxon>Polyphaga</taxon>
        <taxon>Cucujiformia</taxon>
        <taxon>Chrysomeloidea</taxon>
        <taxon>Chrysomelidae</taxon>
        <taxon>Bruchinae</taxon>
        <taxon>Bruchini</taxon>
        <taxon>Acanthoscelides</taxon>
    </lineage>
</organism>
<proteinExistence type="predicted"/>
<gene>
    <name evidence="1" type="ORF">ACAOBT_LOCUS7015</name>
</gene>
<reference evidence="1" key="1">
    <citation type="submission" date="2022-03" db="EMBL/GenBank/DDBJ databases">
        <authorList>
            <person name="Sayadi A."/>
        </authorList>
    </citation>
    <scope>NUCLEOTIDE SEQUENCE</scope>
</reference>